<comment type="subcellular location">
    <subcellularLocation>
        <location evidence="1">Nucleus</location>
    </subcellularLocation>
</comment>
<evidence type="ECO:0000256" key="1">
    <source>
        <dbReference type="ARBA" id="ARBA00004123"/>
    </source>
</evidence>
<name>A0AAN7MK07_MYCAM</name>
<dbReference type="InterPro" id="IPR044998">
    <property type="entry name" value="Timeless"/>
</dbReference>
<evidence type="ECO:0000313" key="8">
    <source>
        <dbReference type="EMBL" id="KAK4807297.1"/>
    </source>
</evidence>
<dbReference type="InterPro" id="IPR007725">
    <property type="entry name" value="TIMELESS_C"/>
</dbReference>
<evidence type="ECO:0000256" key="3">
    <source>
        <dbReference type="ARBA" id="ARBA00023242"/>
    </source>
</evidence>
<feature type="region of interest" description="Disordered" evidence="5">
    <location>
        <begin position="997"/>
        <end position="1043"/>
    </location>
</feature>
<dbReference type="Pfam" id="PF04821">
    <property type="entry name" value="TIMELESS"/>
    <property type="match status" value="1"/>
</dbReference>
<evidence type="ECO:0000256" key="4">
    <source>
        <dbReference type="ARBA" id="ARBA00023306"/>
    </source>
</evidence>
<dbReference type="EMBL" id="JAUNZN010000031">
    <property type="protein sequence ID" value="KAK4807297.1"/>
    <property type="molecule type" value="Genomic_DNA"/>
</dbReference>
<keyword evidence="4" id="KW-0131">Cell cycle</keyword>
<dbReference type="Proteomes" id="UP001333110">
    <property type="component" value="Unassembled WGS sequence"/>
</dbReference>
<dbReference type="Pfam" id="PF05029">
    <property type="entry name" value="TIMELESS_C"/>
    <property type="match status" value="1"/>
</dbReference>
<feature type="compositionally biased region" description="Pro residues" evidence="5">
    <location>
        <begin position="1145"/>
        <end position="1159"/>
    </location>
</feature>
<dbReference type="PANTHER" id="PTHR22940">
    <property type="entry name" value="TIMEOUT/TIMELESS-2"/>
    <property type="match status" value="1"/>
</dbReference>
<feature type="domain" description="Timeless C-terminal" evidence="7">
    <location>
        <begin position="1057"/>
        <end position="1141"/>
    </location>
</feature>
<dbReference type="GO" id="GO:0000076">
    <property type="term" value="P:DNA replication checkpoint signaling"/>
    <property type="evidence" value="ECO:0007669"/>
    <property type="project" value="TreeGrafter"/>
</dbReference>
<dbReference type="Pfam" id="PF26019">
    <property type="entry name" value="HTH_TIMELESS"/>
    <property type="match status" value="2"/>
</dbReference>
<dbReference type="GO" id="GO:0031298">
    <property type="term" value="C:replication fork protection complex"/>
    <property type="evidence" value="ECO:0007669"/>
    <property type="project" value="TreeGrafter"/>
</dbReference>
<evidence type="ECO:0000256" key="2">
    <source>
        <dbReference type="ARBA" id="ARBA00008174"/>
    </source>
</evidence>
<dbReference type="GO" id="GO:0043111">
    <property type="term" value="P:replication fork arrest"/>
    <property type="evidence" value="ECO:0007669"/>
    <property type="project" value="TreeGrafter"/>
</dbReference>
<comment type="caution">
    <text evidence="8">The sequence shown here is derived from an EMBL/GenBank/DDBJ whole genome shotgun (WGS) entry which is preliminary data.</text>
</comment>
<feature type="compositionally biased region" description="Acidic residues" evidence="5">
    <location>
        <begin position="657"/>
        <end position="675"/>
    </location>
</feature>
<protein>
    <recommendedName>
        <fullName evidence="10">Timeless circadian regulator</fullName>
    </recommendedName>
</protein>
<dbReference type="InterPro" id="IPR001005">
    <property type="entry name" value="SANT/Myb"/>
</dbReference>
<accession>A0AAN7MK07</accession>
<evidence type="ECO:0008006" key="10">
    <source>
        <dbReference type="Google" id="ProtNLM"/>
    </source>
</evidence>
<feature type="region of interest" description="Disordered" evidence="5">
    <location>
        <begin position="1081"/>
        <end position="1356"/>
    </location>
</feature>
<keyword evidence="9" id="KW-1185">Reference proteome</keyword>
<feature type="compositionally biased region" description="Low complexity" evidence="5">
    <location>
        <begin position="1129"/>
        <end position="1144"/>
    </location>
</feature>
<dbReference type="GO" id="GO:0003677">
    <property type="term" value="F:DNA binding"/>
    <property type="evidence" value="ECO:0007669"/>
    <property type="project" value="TreeGrafter"/>
</dbReference>
<dbReference type="InterPro" id="IPR006906">
    <property type="entry name" value="Timeless_N"/>
</dbReference>
<proteinExistence type="inferred from homology"/>
<organism evidence="8 9">
    <name type="scientific">Mycteria americana</name>
    <name type="common">Wood stork</name>
    <dbReference type="NCBI Taxonomy" id="33587"/>
    <lineage>
        <taxon>Eukaryota</taxon>
        <taxon>Metazoa</taxon>
        <taxon>Chordata</taxon>
        <taxon>Craniata</taxon>
        <taxon>Vertebrata</taxon>
        <taxon>Euteleostomi</taxon>
        <taxon>Archelosauria</taxon>
        <taxon>Archosauria</taxon>
        <taxon>Dinosauria</taxon>
        <taxon>Saurischia</taxon>
        <taxon>Theropoda</taxon>
        <taxon>Coelurosauria</taxon>
        <taxon>Aves</taxon>
        <taxon>Neognathae</taxon>
        <taxon>Neoaves</taxon>
        <taxon>Aequornithes</taxon>
        <taxon>Ciconiiformes</taxon>
        <taxon>Ciconiidae</taxon>
        <taxon>Mycteria</taxon>
    </lineage>
</organism>
<feature type="domain" description="Timeless N-terminal" evidence="6">
    <location>
        <begin position="24"/>
        <end position="283"/>
    </location>
</feature>
<sequence>MDLYMMNCELLATCSALGYLEGDVYHREPDCLESVKDLIRYLRHEDETRDVRQQLGAAQILQNDLLPILVQHPQDKVLFDAVVRLMVNLTQPALLCFGKVPPDAASRHHFLQVLSYLQAYKEAFASEKVFGVLSEKLYDLLQLDWEQRQEEDTLLIERILLLVRNVLHVPPDPTEEQSVDGDASVHDRVLWALHISGMDDLLKFLASAQAEQQWALHVLEIISLMFRDQSPEELAALGQGQAAAEHREDTRELETLRQRELAERRARGLRRPSRHSRFGGSYVLQGLKAIGDRDVVFHKGLHNLKSYSHDLGKETRRVPRRRQAAPEAEPPRRSARNVRLFLRRFCQDFLEGCYNRLMLLVKDQLVREKAQQHDETYYLWATAFFMAFNRRRGFRPELVSETVGVRAFHFIEQNLTTYYEMALMDKKEAATWARRMHLALKAYQELLRTVQEMDRSPEQAVRDSSQVIKSNIFYLMEYRELFLALFRKFDETKQPRSFLRDLVETAHLFLRMLERFCRGRAGLVVQSKRVRRRKKPRAPAALAPQPPSAAELEELWAGLAPQLQACLQGEVPLPEDAVPFDAASETPVEEQRAEALLRIQGCLRDARAPQALRLLRSARDVWPEGDVFGPPDAGPPEETQLLREILFAPLPRHVPPEDEAPEEEEEEDEEEEEETVQVSEKEFNFLDYLKRFACAPVVRALVLLLRGYARNSPRTNHCAARLLHRLARDLRMEALLFQLSLFALFHRLLSDPAAGAHQVSRGPAPPAPQGGVPPGVSQPRSPSLRLQELVALAKFVLGKFFALAATNKKAFVELLFWKSPAAVREMTEGYGSLREGEGAGRSRVPPWTPQEEQELRELYWKYKEVEGEDVIAAIVAHLPAPGRTRRQVVKQLVRLGLASSTKDFPRERKGTRLVLWTQEQEEELARLFEEFQGSEGERGQGGLGWGGPPQPPALTPLPADVLGNIMKHLTARRSRARVVEKLLGLGLVSERKELYKKRRRKGHGPGPGVAGASAAPAQDSSAEDGDSEEEEEEDEAEEGPMEEHWVPEEGAGQGLAHHLHQEGLAGPLRWLENCLRRTAGDREEDGVSHPVPLVPLSEENEDAMEDRRFRALLRQLGLRPPASEQVRNPSGASRLPSPRSSSAAQPPPSPTAAPTPRGPPRSCWSHPGAPGTPIQVRARAGGAGAGLGSPSRGTSPEPLFSCPSAERPPAGLGSDSERPLGSPSAGLSGANPCSEEPVPVPSAAQPGTKRRREPDSEDEDTGGSGRFSPSALSWGAAGALPLRSAGETAGARGVPPLPLAPRGSAPSPLPPPAGAEPDPAAPRSQEDEDKDEDEDPQPLGRRKRVRRVEDEDEEED</sequence>
<feature type="compositionally biased region" description="Low complexity" evidence="5">
    <location>
        <begin position="1010"/>
        <end position="1020"/>
    </location>
</feature>
<dbReference type="GO" id="GO:0048511">
    <property type="term" value="P:rhythmic process"/>
    <property type="evidence" value="ECO:0007669"/>
    <property type="project" value="UniProtKB-KW"/>
</dbReference>
<gene>
    <name evidence="8" type="ORF">QYF61_006358</name>
</gene>
<keyword evidence="3" id="KW-0539">Nucleus</keyword>
<dbReference type="GO" id="GO:0006281">
    <property type="term" value="P:DNA repair"/>
    <property type="evidence" value="ECO:0007669"/>
    <property type="project" value="TreeGrafter"/>
</dbReference>
<evidence type="ECO:0000259" key="6">
    <source>
        <dbReference type="Pfam" id="PF04821"/>
    </source>
</evidence>
<evidence type="ECO:0000256" key="5">
    <source>
        <dbReference type="SAM" id="MobiDB-lite"/>
    </source>
</evidence>
<dbReference type="PANTHER" id="PTHR22940:SF4">
    <property type="entry name" value="PROTEIN TIMELESS HOMOLOG"/>
    <property type="match status" value="1"/>
</dbReference>
<feature type="compositionally biased region" description="Acidic residues" evidence="5">
    <location>
        <begin position="1326"/>
        <end position="1336"/>
    </location>
</feature>
<feature type="region of interest" description="Disordered" evidence="5">
    <location>
        <begin position="755"/>
        <end position="780"/>
    </location>
</feature>
<dbReference type="CDD" id="cd00167">
    <property type="entry name" value="SANT"/>
    <property type="match status" value="1"/>
</dbReference>
<feature type="region of interest" description="Disordered" evidence="5">
    <location>
        <begin position="933"/>
        <end position="959"/>
    </location>
</feature>
<feature type="compositionally biased region" description="Acidic residues" evidence="5">
    <location>
        <begin position="1021"/>
        <end position="1040"/>
    </location>
</feature>
<feature type="region of interest" description="Disordered" evidence="5">
    <location>
        <begin position="312"/>
        <end position="331"/>
    </location>
</feature>
<evidence type="ECO:0000313" key="9">
    <source>
        <dbReference type="Proteomes" id="UP001333110"/>
    </source>
</evidence>
<evidence type="ECO:0000259" key="7">
    <source>
        <dbReference type="Pfam" id="PF05029"/>
    </source>
</evidence>
<comment type="similarity">
    <text evidence="2">Belongs to the timeless family.</text>
</comment>
<reference evidence="8 9" key="1">
    <citation type="journal article" date="2023" name="J. Hered.">
        <title>Chromosome-level genome of the wood stork (Mycteria americana) provides insight into avian chromosome evolution.</title>
        <authorList>
            <person name="Flamio R. Jr."/>
            <person name="Ramstad K.M."/>
        </authorList>
    </citation>
    <scope>NUCLEOTIDE SEQUENCE [LARGE SCALE GENOMIC DNA]</scope>
    <source>
        <strain evidence="8">JAX WOST 10</strain>
    </source>
</reference>
<feature type="region of interest" description="Disordered" evidence="5">
    <location>
        <begin position="652"/>
        <end position="678"/>
    </location>
</feature>